<evidence type="ECO:0000313" key="2">
    <source>
        <dbReference type="Proteomes" id="UP000054538"/>
    </source>
</evidence>
<organism evidence="1 2">
    <name type="scientific">Paxillus rubicundulus Ve08.2h10</name>
    <dbReference type="NCBI Taxonomy" id="930991"/>
    <lineage>
        <taxon>Eukaryota</taxon>
        <taxon>Fungi</taxon>
        <taxon>Dikarya</taxon>
        <taxon>Basidiomycota</taxon>
        <taxon>Agaricomycotina</taxon>
        <taxon>Agaricomycetes</taxon>
        <taxon>Agaricomycetidae</taxon>
        <taxon>Boletales</taxon>
        <taxon>Paxilineae</taxon>
        <taxon>Paxillaceae</taxon>
        <taxon>Paxillus</taxon>
    </lineage>
</organism>
<reference evidence="1 2" key="1">
    <citation type="submission" date="2014-04" db="EMBL/GenBank/DDBJ databases">
        <authorList>
            <consortium name="DOE Joint Genome Institute"/>
            <person name="Kuo A."/>
            <person name="Kohler A."/>
            <person name="Jargeat P."/>
            <person name="Nagy L.G."/>
            <person name="Floudas D."/>
            <person name="Copeland A."/>
            <person name="Barry K.W."/>
            <person name="Cichocki N."/>
            <person name="Veneault-Fourrey C."/>
            <person name="LaButti K."/>
            <person name="Lindquist E.A."/>
            <person name="Lipzen A."/>
            <person name="Lundell T."/>
            <person name="Morin E."/>
            <person name="Murat C."/>
            <person name="Sun H."/>
            <person name="Tunlid A."/>
            <person name="Henrissat B."/>
            <person name="Grigoriev I.V."/>
            <person name="Hibbett D.S."/>
            <person name="Martin F."/>
            <person name="Nordberg H.P."/>
            <person name="Cantor M.N."/>
            <person name="Hua S.X."/>
        </authorList>
    </citation>
    <scope>NUCLEOTIDE SEQUENCE [LARGE SCALE GENOMIC DNA]</scope>
    <source>
        <strain evidence="1 2">Ve08.2h10</strain>
    </source>
</reference>
<protein>
    <submittedName>
        <fullName evidence="1">Uncharacterized protein</fullName>
    </submittedName>
</protein>
<proteinExistence type="predicted"/>
<gene>
    <name evidence="1" type="ORF">PAXRUDRAFT_826196</name>
</gene>
<keyword evidence="2" id="KW-1185">Reference proteome</keyword>
<dbReference type="Proteomes" id="UP000054538">
    <property type="component" value="Unassembled WGS sequence"/>
</dbReference>
<evidence type="ECO:0000313" key="1">
    <source>
        <dbReference type="EMBL" id="KIK96198.1"/>
    </source>
</evidence>
<reference evidence="2" key="2">
    <citation type="submission" date="2015-01" db="EMBL/GenBank/DDBJ databases">
        <title>Evolutionary Origins and Diversification of the Mycorrhizal Mutualists.</title>
        <authorList>
            <consortium name="DOE Joint Genome Institute"/>
            <consortium name="Mycorrhizal Genomics Consortium"/>
            <person name="Kohler A."/>
            <person name="Kuo A."/>
            <person name="Nagy L.G."/>
            <person name="Floudas D."/>
            <person name="Copeland A."/>
            <person name="Barry K.W."/>
            <person name="Cichocki N."/>
            <person name="Veneault-Fourrey C."/>
            <person name="LaButti K."/>
            <person name="Lindquist E.A."/>
            <person name="Lipzen A."/>
            <person name="Lundell T."/>
            <person name="Morin E."/>
            <person name="Murat C."/>
            <person name="Riley R."/>
            <person name="Ohm R."/>
            <person name="Sun H."/>
            <person name="Tunlid A."/>
            <person name="Henrissat B."/>
            <person name="Grigoriev I.V."/>
            <person name="Hibbett D.S."/>
            <person name="Martin F."/>
        </authorList>
    </citation>
    <scope>NUCLEOTIDE SEQUENCE [LARGE SCALE GENOMIC DNA]</scope>
    <source>
        <strain evidence="2">Ve08.2h10</strain>
    </source>
</reference>
<dbReference type="AlphaFoldDB" id="A0A0D0DS80"/>
<name>A0A0D0DS80_9AGAM</name>
<accession>A0A0D0DS80</accession>
<sequence>MTLWALGTNVVRNSFEKIHKHHGHRLLTVIPPEDIDVDKGSAFFSGCHEFRAHQRGESAHPINEWFCPLMRWQALCCI</sequence>
<dbReference type="HOGENOM" id="CLU_2622721_0_0_1"/>
<dbReference type="InParanoid" id="A0A0D0DS80"/>
<dbReference type="EMBL" id="KN824998">
    <property type="protein sequence ID" value="KIK96198.1"/>
    <property type="molecule type" value="Genomic_DNA"/>
</dbReference>